<dbReference type="EMBL" id="CYXY01000008">
    <property type="protein sequence ID" value="CUM94019.1"/>
    <property type="molecule type" value="Genomic_DNA"/>
</dbReference>
<keyword evidence="1" id="KW-0472">Membrane</keyword>
<evidence type="ECO:0000313" key="3">
    <source>
        <dbReference type="EMBL" id="CUM94019.1"/>
    </source>
</evidence>
<protein>
    <submittedName>
        <fullName evidence="3">Stage V sporulation protein AA</fullName>
    </submittedName>
</protein>
<evidence type="ECO:0000313" key="4">
    <source>
        <dbReference type="Proteomes" id="UP000095553"/>
    </source>
</evidence>
<accession>A0A173SW96</accession>
<sequence length="207" mass="23722">MNVYIKAQESVCLVHPEIKIKDIMSLYCTDKDLEQKIKNQSVYHFIGDHDQRKCFSVLMLVEVIKQVDKTLDVINLGAEDFIVYYKRKQEESKIFHYGKIVFVILVAFFGASFSIMTYNTDVGIEELFYNVYEMIMGQAPDGPNILHISYAAGLAIGIILFFDHAGKIKLNDDPTPFEVQMRLYERDVNDTLMINAGRKGEEADVDS</sequence>
<dbReference type="InterPro" id="IPR038548">
    <property type="entry name" value="SporV_AA_N_sf"/>
</dbReference>
<dbReference type="RefSeq" id="WP_172678109.1">
    <property type="nucleotide sequence ID" value="NZ_BAABXM010000001.1"/>
</dbReference>
<evidence type="ECO:0000256" key="1">
    <source>
        <dbReference type="SAM" id="Phobius"/>
    </source>
</evidence>
<reference evidence="3 4" key="1">
    <citation type="submission" date="2015-09" db="EMBL/GenBank/DDBJ databases">
        <authorList>
            <consortium name="Pathogen Informatics"/>
        </authorList>
    </citation>
    <scope>NUCLEOTIDE SEQUENCE [LARGE SCALE GENOMIC DNA]</scope>
    <source>
        <strain evidence="3 4">2789STDY5834959</strain>
    </source>
</reference>
<dbReference type="Gene3D" id="2.60.480.10">
    <property type="entry name" value="eubacterium ventriosum atcc domain"/>
    <property type="match status" value="1"/>
</dbReference>
<evidence type="ECO:0000259" key="2">
    <source>
        <dbReference type="Pfam" id="PF12164"/>
    </source>
</evidence>
<keyword evidence="1" id="KW-0812">Transmembrane</keyword>
<keyword evidence="1" id="KW-1133">Transmembrane helix</keyword>
<feature type="transmembrane region" description="Helical" evidence="1">
    <location>
        <begin position="144"/>
        <end position="162"/>
    </location>
</feature>
<name>A0A173SW96_ANAHA</name>
<organism evidence="3 4">
    <name type="scientific">Anaerostipes hadrus</name>
    <dbReference type="NCBI Taxonomy" id="649756"/>
    <lineage>
        <taxon>Bacteria</taxon>
        <taxon>Bacillati</taxon>
        <taxon>Bacillota</taxon>
        <taxon>Clostridia</taxon>
        <taxon>Lachnospirales</taxon>
        <taxon>Lachnospiraceae</taxon>
        <taxon>Anaerostipes</taxon>
    </lineage>
</organism>
<dbReference type="InterPro" id="IPR021997">
    <property type="entry name" value="SporV_AA"/>
</dbReference>
<proteinExistence type="predicted"/>
<dbReference type="Pfam" id="PF12164">
    <property type="entry name" value="SporV_AA"/>
    <property type="match status" value="1"/>
</dbReference>
<feature type="domain" description="Stage V sporulation protein AA" evidence="2">
    <location>
        <begin position="2"/>
        <end position="88"/>
    </location>
</feature>
<gene>
    <name evidence="3" type="ORF">ERS852571_01493</name>
</gene>
<feature type="transmembrane region" description="Helical" evidence="1">
    <location>
        <begin position="94"/>
        <end position="118"/>
    </location>
</feature>
<dbReference type="Proteomes" id="UP000095553">
    <property type="component" value="Unassembled WGS sequence"/>
</dbReference>
<dbReference type="AlphaFoldDB" id="A0A173SW96"/>